<evidence type="ECO:0000256" key="8">
    <source>
        <dbReference type="ARBA" id="ARBA00022833"/>
    </source>
</evidence>
<evidence type="ECO:0000313" key="11">
    <source>
        <dbReference type="Proteomes" id="UP001595733"/>
    </source>
</evidence>
<dbReference type="EC" id="3.1.-.-" evidence="9"/>
<accession>A0ABV8UXQ6</accession>
<keyword evidence="11" id="KW-1185">Reference proteome</keyword>
<dbReference type="Gene3D" id="3.40.390.30">
    <property type="entry name" value="Metalloproteases ('zincins'), catalytic domain"/>
    <property type="match status" value="1"/>
</dbReference>
<proteinExistence type="inferred from homology"/>
<evidence type="ECO:0000256" key="9">
    <source>
        <dbReference type="HAMAP-Rule" id="MF_00009"/>
    </source>
</evidence>
<dbReference type="EMBL" id="JBHSEF010000026">
    <property type="protein sequence ID" value="MFC4356107.1"/>
    <property type="molecule type" value="Genomic_DNA"/>
</dbReference>
<evidence type="ECO:0000256" key="6">
    <source>
        <dbReference type="ARBA" id="ARBA00022759"/>
    </source>
</evidence>
<keyword evidence="3 9" id="KW-0698">rRNA processing</keyword>
<feature type="binding site" evidence="9">
    <location>
        <position position="123"/>
    </location>
    <ligand>
        <name>Zn(2+)</name>
        <dbReference type="ChEBI" id="CHEBI:29105"/>
        <note>catalytic</note>
    </ligand>
</feature>
<evidence type="ECO:0000256" key="4">
    <source>
        <dbReference type="ARBA" id="ARBA00022722"/>
    </source>
</evidence>
<dbReference type="Proteomes" id="UP001595733">
    <property type="component" value="Unassembled WGS sequence"/>
</dbReference>
<dbReference type="InterPro" id="IPR023091">
    <property type="entry name" value="MetalPrtase_cat_dom_sf_prd"/>
</dbReference>
<organism evidence="10 11">
    <name type="scientific">Chryseomicrobium palamuruense</name>
    <dbReference type="NCBI Taxonomy" id="682973"/>
    <lineage>
        <taxon>Bacteria</taxon>
        <taxon>Bacillati</taxon>
        <taxon>Bacillota</taxon>
        <taxon>Bacilli</taxon>
        <taxon>Bacillales</taxon>
        <taxon>Caryophanaceae</taxon>
        <taxon>Chryseomicrobium</taxon>
    </lineage>
</organism>
<evidence type="ECO:0000256" key="1">
    <source>
        <dbReference type="ARBA" id="ARBA00010875"/>
    </source>
</evidence>
<keyword evidence="6 9" id="KW-0255">Endonuclease</keyword>
<comment type="cofactor">
    <cofactor evidence="9">
        <name>Zn(2+)</name>
        <dbReference type="ChEBI" id="CHEBI:29105"/>
    </cofactor>
    <text evidence="9">Binds 1 zinc ion.</text>
</comment>
<evidence type="ECO:0000256" key="3">
    <source>
        <dbReference type="ARBA" id="ARBA00022552"/>
    </source>
</evidence>
<evidence type="ECO:0000256" key="2">
    <source>
        <dbReference type="ARBA" id="ARBA00022517"/>
    </source>
</evidence>
<dbReference type="PANTHER" id="PTHR46986">
    <property type="entry name" value="ENDORIBONUCLEASE YBEY, CHLOROPLASTIC"/>
    <property type="match status" value="1"/>
</dbReference>
<dbReference type="PROSITE" id="PS01306">
    <property type="entry name" value="UPF0054"/>
    <property type="match status" value="1"/>
</dbReference>
<dbReference type="InterPro" id="IPR020549">
    <property type="entry name" value="YbeY_CS"/>
</dbReference>
<sequence>MIIDILNVNEVATTEAVDLVTRVLSFVADKEGIAKDTEVSVSFVSNDEIQEINRTYRGKDSVTDVISFALQEKGEGEIDIIGEEPLLLGDIIISVERAKEQAEDYNHSFEREVAFLAVHGLLHLLGYDHMSEDEEQEMFAKQHAYLNEFGLPREE</sequence>
<name>A0ABV8UXQ6_9BACL</name>
<comment type="function">
    <text evidence="9">Single strand-specific metallo-endoribonuclease involved in late-stage 70S ribosome quality control and in maturation of the 3' terminus of the 16S rRNA.</text>
</comment>
<keyword evidence="8 9" id="KW-0862">Zinc</keyword>
<keyword evidence="7 9" id="KW-0378">Hydrolase</keyword>
<comment type="caution">
    <text evidence="10">The sequence shown here is derived from an EMBL/GenBank/DDBJ whole genome shotgun (WGS) entry which is preliminary data.</text>
</comment>
<keyword evidence="4 9" id="KW-0540">Nuclease</keyword>
<keyword evidence="5 9" id="KW-0479">Metal-binding</keyword>
<dbReference type="InterPro" id="IPR002036">
    <property type="entry name" value="YbeY"/>
</dbReference>
<keyword evidence="2 9" id="KW-0690">Ribosome biogenesis</keyword>
<keyword evidence="9" id="KW-0963">Cytoplasm</keyword>
<protein>
    <recommendedName>
        <fullName evidence="9">Endoribonuclease YbeY</fullName>
        <ecNumber evidence="9">3.1.-.-</ecNumber>
    </recommendedName>
</protein>
<dbReference type="RefSeq" id="WP_378142660.1">
    <property type="nucleotide sequence ID" value="NZ_JBHSEF010000026.1"/>
</dbReference>
<dbReference type="NCBIfam" id="TIGR00043">
    <property type="entry name" value="rRNA maturation RNase YbeY"/>
    <property type="match status" value="1"/>
</dbReference>
<evidence type="ECO:0000256" key="7">
    <source>
        <dbReference type="ARBA" id="ARBA00022801"/>
    </source>
</evidence>
<dbReference type="Pfam" id="PF02130">
    <property type="entry name" value="YbeY"/>
    <property type="match status" value="1"/>
</dbReference>
<reference evidence="11" key="1">
    <citation type="journal article" date="2019" name="Int. J. Syst. Evol. Microbiol.">
        <title>The Global Catalogue of Microorganisms (GCM) 10K type strain sequencing project: providing services to taxonomists for standard genome sequencing and annotation.</title>
        <authorList>
            <consortium name="The Broad Institute Genomics Platform"/>
            <consortium name="The Broad Institute Genome Sequencing Center for Infectious Disease"/>
            <person name="Wu L."/>
            <person name="Ma J."/>
        </authorList>
    </citation>
    <scope>NUCLEOTIDE SEQUENCE [LARGE SCALE GENOMIC DNA]</scope>
    <source>
        <strain evidence="11">CCUG 50353</strain>
    </source>
</reference>
<gene>
    <name evidence="9 10" type="primary">ybeY</name>
    <name evidence="10" type="ORF">ACFO0S_13685</name>
</gene>
<comment type="subcellular location">
    <subcellularLocation>
        <location evidence="9">Cytoplasm</location>
    </subcellularLocation>
</comment>
<dbReference type="SUPFAM" id="SSF55486">
    <property type="entry name" value="Metalloproteases ('zincins'), catalytic domain"/>
    <property type="match status" value="1"/>
</dbReference>
<comment type="similarity">
    <text evidence="1 9">Belongs to the endoribonuclease YbeY family.</text>
</comment>
<feature type="binding site" evidence="9">
    <location>
        <position position="129"/>
    </location>
    <ligand>
        <name>Zn(2+)</name>
        <dbReference type="ChEBI" id="CHEBI:29105"/>
        <note>catalytic</note>
    </ligand>
</feature>
<dbReference type="HAMAP" id="MF_00009">
    <property type="entry name" value="Endoribonucl_YbeY"/>
    <property type="match status" value="1"/>
</dbReference>
<feature type="binding site" evidence="9">
    <location>
        <position position="119"/>
    </location>
    <ligand>
        <name>Zn(2+)</name>
        <dbReference type="ChEBI" id="CHEBI:29105"/>
        <note>catalytic</note>
    </ligand>
</feature>
<dbReference type="PANTHER" id="PTHR46986:SF1">
    <property type="entry name" value="ENDORIBONUCLEASE YBEY, CHLOROPLASTIC"/>
    <property type="match status" value="1"/>
</dbReference>
<evidence type="ECO:0000256" key="5">
    <source>
        <dbReference type="ARBA" id="ARBA00022723"/>
    </source>
</evidence>
<evidence type="ECO:0000313" key="10">
    <source>
        <dbReference type="EMBL" id="MFC4356107.1"/>
    </source>
</evidence>